<evidence type="ECO:0000313" key="4">
    <source>
        <dbReference type="Proteomes" id="UP000630936"/>
    </source>
</evidence>
<dbReference type="Proteomes" id="UP000630936">
    <property type="component" value="Unassembled WGS sequence"/>
</dbReference>
<sequence>MRTALVAHALGTLSPRRGESENMGSSSWASAHNDQGFRGEQPRGRTEGLEEFAAWIEDLMRGRGYDIDNPRGGGKSKLADDAGVHRAAVSRLLQRQSMPDLETMRRLSAVLSVPLRDMLIRSGRLSEDDLPVTVHRHHEEVSGPQRLTPEEAARRMGVPTELRETFVKVAKQFLPEGT</sequence>
<name>A0A918PN49_9ACTN</name>
<dbReference type="Gene3D" id="1.10.260.40">
    <property type="entry name" value="lambda repressor-like DNA-binding domains"/>
    <property type="match status" value="1"/>
</dbReference>
<keyword evidence="4" id="KW-1185">Reference proteome</keyword>
<reference evidence="3" key="1">
    <citation type="journal article" date="2014" name="Int. J. Syst. Evol. Microbiol.">
        <title>Complete genome sequence of Corynebacterium casei LMG S-19264T (=DSM 44701T), isolated from a smear-ripened cheese.</title>
        <authorList>
            <consortium name="US DOE Joint Genome Institute (JGI-PGF)"/>
            <person name="Walter F."/>
            <person name="Albersmeier A."/>
            <person name="Kalinowski J."/>
            <person name="Ruckert C."/>
        </authorList>
    </citation>
    <scope>NUCLEOTIDE SEQUENCE</scope>
    <source>
        <strain evidence="3">JCM 4988</strain>
    </source>
</reference>
<reference evidence="3" key="2">
    <citation type="submission" date="2020-09" db="EMBL/GenBank/DDBJ databases">
        <authorList>
            <person name="Sun Q."/>
            <person name="Ohkuma M."/>
        </authorList>
    </citation>
    <scope>NUCLEOTIDE SEQUENCE</scope>
    <source>
        <strain evidence="3">JCM 4988</strain>
    </source>
</reference>
<dbReference type="EMBL" id="BMWG01000001">
    <property type="protein sequence ID" value="GGZ15452.1"/>
    <property type="molecule type" value="Genomic_DNA"/>
</dbReference>
<feature type="compositionally biased region" description="Polar residues" evidence="1">
    <location>
        <begin position="22"/>
        <end position="33"/>
    </location>
</feature>
<proteinExistence type="predicted"/>
<dbReference type="PROSITE" id="PS50943">
    <property type="entry name" value="HTH_CROC1"/>
    <property type="match status" value="1"/>
</dbReference>
<feature type="region of interest" description="Disordered" evidence="1">
    <location>
        <begin position="8"/>
        <end position="44"/>
    </location>
</feature>
<accession>A0A918PN49</accession>
<dbReference type="InterPro" id="IPR010982">
    <property type="entry name" value="Lambda_DNA-bd_dom_sf"/>
</dbReference>
<evidence type="ECO:0000256" key="1">
    <source>
        <dbReference type="SAM" id="MobiDB-lite"/>
    </source>
</evidence>
<comment type="caution">
    <text evidence="3">The sequence shown here is derived from an EMBL/GenBank/DDBJ whole genome shotgun (WGS) entry which is preliminary data.</text>
</comment>
<organism evidence="3 4">
    <name type="scientific">Streptomyces inusitatus</name>
    <dbReference type="NCBI Taxonomy" id="68221"/>
    <lineage>
        <taxon>Bacteria</taxon>
        <taxon>Bacillati</taxon>
        <taxon>Actinomycetota</taxon>
        <taxon>Actinomycetes</taxon>
        <taxon>Kitasatosporales</taxon>
        <taxon>Streptomycetaceae</taxon>
        <taxon>Streptomyces</taxon>
    </lineage>
</organism>
<evidence type="ECO:0000259" key="2">
    <source>
        <dbReference type="PROSITE" id="PS50943"/>
    </source>
</evidence>
<dbReference type="GO" id="GO:0003677">
    <property type="term" value="F:DNA binding"/>
    <property type="evidence" value="ECO:0007669"/>
    <property type="project" value="InterPro"/>
</dbReference>
<protein>
    <recommendedName>
        <fullName evidence="2">HTH cro/C1-type domain-containing protein</fullName>
    </recommendedName>
</protein>
<feature type="domain" description="HTH cro/C1-type" evidence="2">
    <location>
        <begin position="76"/>
        <end position="118"/>
    </location>
</feature>
<dbReference type="Pfam" id="PF01381">
    <property type="entry name" value="HTH_3"/>
    <property type="match status" value="1"/>
</dbReference>
<evidence type="ECO:0000313" key="3">
    <source>
        <dbReference type="EMBL" id="GGZ15452.1"/>
    </source>
</evidence>
<dbReference type="AlphaFoldDB" id="A0A918PN49"/>
<dbReference type="InterPro" id="IPR001387">
    <property type="entry name" value="Cro/C1-type_HTH"/>
</dbReference>
<dbReference type="SMART" id="SM00530">
    <property type="entry name" value="HTH_XRE"/>
    <property type="match status" value="1"/>
</dbReference>
<dbReference type="CDD" id="cd00093">
    <property type="entry name" value="HTH_XRE"/>
    <property type="match status" value="1"/>
</dbReference>
<dbReference type="SUPFAM" id="SSF47413">
    <property type="entry name" value="lambda repressor-like DNA-binding domains"/>
    <property type="match status" value="1"/>
</dbReference>
<feature type="compositionally biased region" description="Basic and acidic residues" evidence="1">
    <location>
        <begin position="35"/>
        <end position="44"/>
    </location>
</feature>
<gene>
    <name evidence="3" type="ORF">GCM10010387_04740</name>
</gene>